<dbReference type="RefSeq" id="WP_064399121.1">
    <property type="nucleotide sequence ID" value="NZ_LQIR01000043.1"/>
</dbReference>
<dbReference type="Pfam" id="PF00106">
    <property type="entry name" value="adh_short"/>
    <property type="match status" value="1"/>
</dbReference>
<dbReference type="GO" id="GO:0016491">
    <property type="term" value="F:oxidoreductase activity"/>
    <property type="evidence" value="ECO:0007669"/>
    <property type="project" value="UniProtKB-KW"/>
</dbReference>
<evidence type="ECO:0000256" key="1">
    <source>
        <dbReference type="ARBA" id="ARBA00006484"/>
    </source>
</evidence>
<dbReference type="PANTHER" id="PTHR42901">
    <property type="entry name" value="ALCOHOL DEHYDROGENASE"/>
    <property type="match status" value="1"/>
</dbReference>
<accession>A0A101A1K3</accession>
<gene>
    <name evidence="3" type="ORF">AU192_08085</name>
</gene>
<comment type="caution">
    <text evidence="3">The sequence shown here is derived from an EMBL/GenBank/DDBJ whole genome shotgun (WGS) entry which is preliminary data.</text>
</comment>
<evidence type="ECO:0000313" key="3">
    <source>
        <dbReference type="EMBL" id="KUI11202.1"/>
    </source>
</evidence>
<organism evidence="3 4">
    <name type="scientific">Mycobacterium lehmannii</name>
    <dbReference type="NCBI Taxonomy" id="2048550"/>
    <lineage>
        <taxon>Bacteria</taxon>
        <taxon>Bacillati</taxon>
        <taxon>Actinomycetota</taxon>
        <taxon>Actinomycetes</taxon>
        <taxon>Mycobacteriales</taxon>
        <taxon>Mycobacteriaceae</taxon>
        <taxon>Mycobacterium</taxon>
    </lineage>
</organism>
<keyword evidence="4" id="KW-1185">Reference proteome</keyword>
<dbReference type="InterPro" id="IPR002347">
    <property type="entry name" value="SDR_fam"/>
</dbReference>
<name>A0A101A1K3_9MYCO</name>
<dbReference type="PANTHER" id="PTHR42901:SF1">
    <property type="entry name" value="ALCOHOL DEHYDROGENASE"/>
    <property type="match status" value="1"/>
</dbReference>
<sequence length="259" mass="27555">MAQGRPLALVTGASSGIGFELAKLFADDGYDLIVAADDDGIHASADKLAASGTEVRAVQVDLRKEDDVDRLYASATEGGRRLDAAALNAGTGGGGSRFVDRGLEEDFNIIDLNVRGTTQLAKLVLADMVSANSGKLLFTSSIVAMMPGSYQTIYNASKSFVQSFAEALQDELRDTDVVVTSLMPGPTDTNFFRRAGMLDTLVGRMPKDDAHKVAKQGYDALMESRKKIVASSPLSKGLGLMNRFLPDSVKAASNRLISR</sequence>
<evidence type="ECO:0000313" key="4">
    <source>
        <dbReference type="Proteomes" id="UP000053707"/>
    </source>
</evidence>
<dbReference type="PROSITE" id="PS00061">
    <property type="entry name" value="ADH_SHORT"/>
    <property type="match status" value="1"/>
</dbReference>
<comment type="similarity">
    <text evidence="1">Belongs to the short-chain dehydrogenases/reductases (SDR) family.</text>
</comment>
<protein>
    <submittedName>
        <fullName evidence="3">Oxidoreductase</fullName>
    </submittedName>
</protein>
<dbReference type="AlphaFoldDB" id="A0A101A1K3"/>
<dbReference type="PRINTS" id="PR00081">
    <property type="entry name" value="GDHRDH"/>
</dbReference>
<dbReference type="EMBL" id="LQIR01000043">
    <property type="protein sequence ID" value="KUI11202.1"/>
    <property type="molecule type" value="Genomic_DNA"/>
</dbReference>
<dbReference type="InterPro" id="IPR020904">
    <property type="entry name" value="Sc_DH/Rdtase_CS"/>
</dbReference>
<dbReference type="InterPro" id="IPR036291">
    <property type="entry name" value="NAD(P)-bd_dom_sf"/>
</dbReference>
<reference evidence="3 4" key="1">
    <citation type="submission" date="2016-01" db="EMBL/GenBank/DDBJ databases">
        <authorList>
            <consortium name="TB Trials Study Group"/>
            <person name="Sutton G."/>
            <person name="Brinkac L."/>
            <person name="Sanka R."/>
            <person name="Adams M."/>
            <person name="Lau E.L."/>
            <person name="Macaden R."/>
            <person name="Grewal H.M.S."/>
        </authorList>
    </citation>
    <scope>NUCLEOTIDE SEQUENCE [LARGE SCALE GENOMIC DNA]</scope>
    <source>
        <strain evidence="3 4">IS-1744</strain>
    </source>
</reference>
<dbReference type="SUPFAM" id="SSF51735">
    <property type="entry name" value="NAD(P)-binding Rossmann-fold domains"/>
    <property type="match status" value="1"/>
</dbReference>
<keyword evidence="2" id="KW-0560">Oxidoreductase</keyword>
<dbReference type="Proteomes" id="UP000053707">
    <property type="component" value="Unassembled WGS sequence"/>
</dbReference>
<proteinExistence type="inferred from homology"/>
<dbReference type="CDD" id="cd05233">
    <property type="entry name" value="SDR_c"/>
    <property type="match status" value="1"/>
</dbReference>
<dbReference type="Gene3D" id="3.40.50.720">
    <property type="entry name" value="NAD(P)-binding Rossmann-like Domain"/>
    <property type="match status" value="1"/>
</dbReference>
<evidence type="ECO:0000256" key="2">
    <source>
        <dbReference type="ARBA" id="ARBA00023002"/>
    </source>
</evidence>